<organism evidence="1 2">
    <name type="scientific">Listeria grayi</name>
    <name type="common">Listeria murrayi</name>
    <dbReference type="NCBI Taxonomy" id="1641"/>
    <lineage>
        <taxon>Bacteria</taxon>
        <taxon>Bacillati</taxon>
        <taxon>Bacillota</taxon>
        <taxon>Bacilli</taxon>
        <taxon>Bacillales</taxon>
        <taxon>Listeriaceae</taxon>
        <taxon>Listeria</taxon>
    </lineage>
</organism>
<dbReference type="Proteomes" id="UP000254879">
    <property type="component" value="Unassembled WGS sequence"/>
</dbReference>
<dbReference type="EMBL" id="UGPG01000001">
    <property type="protein sequence ID" value="STY44213.1"/>
    <property type="molecule type" value="Genomic_DNA"/>
</dbReference>
<reference evidence="1 2" key="1">
    <citation type="submission" date="2018-06" db="EMBL/GenBank/DDBJ databases">
        <authorList>
            <consortium name="Pathogen Informatics"/>
            <person name="Doyle S."/>
        </authorList>
    </citation>
    <scope>NUCLEOTIDE SEQUENCE [LARGE SCALE GENOMIC DNA]</scope>
    <source>
        <strain evidence="2">NCTC 10815</strain>
    </source>
</reference>
<evidence type="ECO:0000313" key="1">
    <source>
        <dbReference type="EMBL" id="STY44213.1"/>
    </source>
</evidence>
<evidence type="ECO:0000313" key="2">
    <source>
        <dbReference type="Proteomes" id="UP000254879"/>
    </source>
</evidence>
<dbReference type="AlphaFoldDB" id="A0A378MFB4"/>
<gene>
    <name evidence="1" type="ORF">NCTC10815_01533</name>
</gene>
<name>A0A378MFB4_LISGR</name>
<dbReference type="RefSeq" id="WP_143471270.1">
    <property type="nucleotide sequence ID" value="NZ_UGPG01000001.1"/>
</dbReference>
<accession>A0A378MFB4</accession>
<proteinExistence type="predicted"/>
<sequence>MAVKPSVRQEPINLYVEAERALDAFRSCYAKQINELRVKWQRGINAMSENEKTGIVKASRYMLKVHHETFNRSIYQFLSNYFQNKSFDLNPDEKQYIADYVIDEIQREVDEIYFPSS</sequence>
<protein>
    <submittedName>
        <fullName evidence="1">Uncharacterized protein</fullName>
    </submittedName>
</protein>